<reference evidence="3 4" key="1">
    <citation type="journal article" date="2019" name="Int. J. Syst. Evol. Microbiol.">
        <title>The Global Catalogue of Microorganisms (GCM) 10K type strain sequencing project: providing services to taxonomists for standard genome sequencing and annotation.</title>
        <authorList>
            <consortium name="The Broad Institute Genomics Platform"/>
            <consortium name="The Broad Institute Genome Sequencing Center for Infectious Disease"/>
            <person name="Wu L."/>
            <person name="Ma J."/>
        </authorList>
    </citation>
    <scope>NUCLEOTIDE SEQUENCE [LARGE SCALE GENOMIC DNA]</scope>
    <source>
        <strain evidence="3 4">JCM 13250</strain>
    </source>
</reference>
<dbReference type="InterPro" id="IPR031308">
    <property type="entry name" value="UCP028777"/>
</dbReference>
<proteinExistence type="predicted"/>
<keyword evidence="4" id="KW-1185">Reference proteome</keyword>
<feature type="domain" description="Inner membrane component" evidence="2">
    <location>
        <begin position="8"/>
        <end position="58"/>
    </location>
</feature>
<dbReference type="InterPro" id="IPR005185">
    <property type="entry name" value="YccF"/>
</dbReference>
<feature type="transmembrane region" description="Helical" evidence="1">
    <location>
        <begin position="90"/>
        <end position="110"/>
    </location>
</feature>
<feature type="transmembrane region" description="Helical" evidence="1">
    <location>
        <begin position="7"/>
        <end position="27"/>
    </location>
</feature>
<dbReference type="Proteomes" id="UP001500218">
    <property type="component" value="Unassembled WGS sequence"/>
</dbReference>
<organism evidence="3 4">
    <name type="scientific">Luedemannella flava</name>
    <dbReference type="NCBI Taxonomy" id="349316"/>
    <lineage>
        <taxon>Bacteria</taxon>
        <taxon>Bacillati</taxon>
        <taxon>Actinomycetota</taxon>
        <taxon>Actinomycetes</taxon>
        <taxon>Micromonosporales</taxon>
        <taxon>Micromonosporaceae</taxon>
        <taxon>Luedemannella</taxon>
    </lineage>
</organism>
<dbReference type="EMBL" id="BAAALT010000020">
    <property type="protein sequence ID" value="GAA1789793.1"/>
    <property type="molecule type" value="Genomic_DNA"/>
</dbReference>
<dbReference type="InterPro" id="IPR052937">
    <property type="entry name" value="Inner_membrane_protein"/>
</dbReference>
<gene>
    <name evidence="3" type="ORF">GCM10009682_09870</name>
</gene>
<keyword evidence="1" id="KW-0472">Membrane</keyword>
<accession>A0ABN2LIM8</accession>
<feature type="domain" description="Inner membrane component" evidence="2">
    <location>
        <begin position="72"/>
        <end position="121"/>
    </location>
</feature>
<keyword evidence="1" id="KW-1133">Transmembrane helix</keyword>
<dbReference type="RefSeq" id="WP_344126688.1">
    <property type="nucleotide sequence ID" value="NZ_BAAALT010000020.1"/>
</dbReference>
<evidence type="ECO:0000256" key="1">
    <source>
        <dbReference type="SAM" id="Phobius"/>
    </source>
</evidence>
<keyword evidence="1" id="KW-0812">Transmembrane</keyword>
<feature type="transmembrane region" description="Helical" evidence="1">
    <location>
        <begin position="66"/>
        <end position="84"/>
    </location>
</feature>
<sequence>MRSTLNLILNIGWLIFGGFFLALGYALAGVICYILIVTIPFGVASFRMANYCFWPFGRDLVRKESAGVVSAVGNVIWFIVAGWWLALGHIVTAVGQFLTIIGIPLGLANIKLVPVSLFPLGHEIVPRP</sequence>
<dbReference type="Pfam" id="PF03733">
    <property type="entry name" value="YccF"/>
    <property type="match status" value="2"/>
</dbReference>
<evidence type="ECO:0000313" key="4">
    <source>
        <dbReference type="Proteomes" id="UP001500218"/>
    </source>
</evidence>
<feature type="transmembrane region" description="Helical" evidence="1">
    <location>
        <begin position="33"/>
        <end position="54"/>
    </location>
</feature>
<dbReference type="PANTHER" id="PTHR42903">
    <property type="entry name" value="INNER MEMBRANE PROTEIN YCCF"/>
    <property type="match status" value="1"/>
</dbReference>
<evidence type="ECO:0000313" key="3">
    <source>
        <dbReference type="EMBL" id="GAA1789793.1"/>
    </source>
</evidence>
<dbReference type="PANTHER" id="PTHR42903:SF1">
    <property type="entry name" value="INNER MEMBRANE PROTEIN YCCF"/>
    <property type="match status" value="1"/>
</dbReference>
<dbReference type="NCBIfam" id="NF008740">
    <property type="entry name" value="PRK11770.1-2"/>
    <property type="match status" value="1"/>
</dbReference>
<dbReference type="PIRSF" id="PIRSF028777">
    <property type="entry name" value="UCP028777"/>
    <property type="match status" value="1"/>
</dbReference>
<comment type="caution">
    <text evidence="3">The sequence shown here is derived from an EMBL/GenBank/DDBJ whole genome shotgun (WGS) entry which is preliminary data.</text>
</comment>
<name>A0ABN2LIM8_9ACTN</name>
<protein>
    <submittedName>
        <fullName evidence="3">YccF domain-containing protein</fullName>
    </submittedName>
</protein>
<evidence type="ECO:0000259" key="2">
    <source>
        <dbReference type="Pfam" id="PF03733"/>
    </source>
</evidence>